<organism evidence="3 4">
    <name type="scientific">Scylla paramamosain</name>
    <name type="common">Mud crab</name>
    <dbReference type="NCBI Taxonomy" id="85552"/>
    <lineage>
        <taxon>Eukaryota</taxon>
        <taxon>Metazoa</taxon>
        <taxon>Ecdysozoa</taxon>
        <taxon>Arthropoda</taxon>
        <taxon>Crustacea</taxon>
        <taxon>Multicrustacea</taxon>
        <taxon>Malacostraca</taxon>
        <taxon>Eumalacostraca</taxon>
        <taxon>Eucarida</taxon>
        <taxon>Decapoda</taxon>
        <taxon>Pleocyemata</taxon>
        <taxon>Brachyura</taxon>
        <taxon>Eubrachyura</taxon>
        <taxon>Portunoidea</taxon>
        <taxon>Portunidae</taxon>
        <taxon>Portuninae</taxon>
        <taxon>Scylla</taxon>
    </lineage>
</organism>
<dbReference type="EMBL" id="JARAKH010000037">
    <property type="protein sequence ID" value="KAK8383444.1"/>
    <property type="molecule type" value="Genomic_DNA"/>
</dbReference>
<sequence>MELETSLSDQKKVTLRPVSLLSSGKYRCEVSADAPSFHTESQTAEMLVVDLPDQVPTITGGRSKYHVGDEVHVNCTSLRSRPAASLMWYINDNQASTQNLVEYTPVNDTDGLETSRLGLRFVVGARHFPSGELRLKCSASYIAIFAGSSGFHVRFFCAAKTNAASVTWHMPGYMLLLCSPVTTMEEYNIKELTPQC</sequence>
<dbReference type="PANTHER" id="PTHR21261">
    <property type="entry name" value="BEAT PROTEIN"/>
    <property type="match status" value="1"/>
</dbReference>
<dbReference type="Gene3D" id="2.60.40.10">
    <property type="entry name" value="Immunoglobulins"/>
    <property type="match status" value="1"/>
</dbReference>
<dbReference type="PANTHER" id="PTHR21261:SF15">
    <property type="entry name" value="BEATEN PATH IIIA, ISOFORM D-RELATED"/>
    <property type="match status" value="1"/>
</dbReference>
<dbReference type="Proteomes" id="UP001487740">
    <property type="component" value="Unassembled WGS sequence"/>
</dbReference>
<evidence type="ECO:0000313" key="4">
    <source>
        <dbReference type="Proteomes" id="UP001487740"/>
    </source>
</evidence>
<dbReference type="InterPro" id="IPR013783">
    <property type="entry name" value="Ig-like_fold"/>
</dbReference>
<reference evidence="3 4" key="1">
    <citation type="submission" date="2023-03" db="EMBL/GenBank/DDBJ databases">
        <title>High-quality genome of Scylla paramamosain provides insights in environmental adaptation.</title>
        <authorList>
            <person name="Zhang L."/>
        </authorList>
    </citation>
    <scope>NUCLEOTIDE SEQUENCE [LARGE SCALE GENOMIC DNA]</scope>
    <source>
        <strain evidence="3">LZ_2023a</strain>
        <tissue evidence="3">Muscle</tissue>
    </source>
</reference>
<dbReference type="AlphaFoldDB" id="A0AAW0T7M8"/>
<dbReference type="InterPro" id="IPR036179">
    <property type="entry name" value="Ig-like_dom_sf"/>
</dbReference>
<dbReference type="InterPro" id="IPR013162">
    <property type="entry name" value="CD80_C2-set"/>
</dbReference>
<comment type="caution">
    <text evidence="3">The sequence shown here is derived from an EMBL/GenBank/DDBJ whole genome shotgun (WGS) entry which is preliminary data.</text>
</comment>
<name>A0AAW0T7M8_SCYPA</name>
<feature type="domain" description="CD80-like immunoglobulin C2-set" evidence="2">
    <location>
        <begin position="56"/>
        <end position="98"/>
    </location>
</feature>
<evidence type="ECO:0000259" key="2">
    <source>
        <dbReference type="Pfam" id="PF08205"/>
    </source>
</evidence>
<protein>
    <recommendedName>
        <fullName evidence="2">CD80-like immunoglobulin C2-set domain-containing protein</fullName>
    </recommendedName>
</protein>
<proteinExistence type="predicted"/>
<evidence type="ECO:0000313" key="3">
    <source>
        <dbReference type="EMBL" id="KAK8383444.1"/>
    </source>
</evidence>
<keyword evidence="1" id="KW-1015">Disulfide bond</keyword>
<evidence type="ECO:0000256" key="1">
    <source>
        <dbReference type="ARBA" id="ARBA00023157"/>
    </source>
</evidence>
<keyword evidence="4" id="KW-1185">Reference proteome</keyword>
<dbReference type="Pfam" id="PF08205">
    <property type="entry name" value="C2-set_2"/>
    <property type="match status" value="1"/>
</dbReference>
<accession>A0AAW0T7M8</accession>
<gene>
    <name evidence="3" type="ORF">O3P69_019084</name>
</gene>
<dbReference type="SUPFAM" id="SSF48726">
    <property type="entry name" value="Immunoglobulin"/>
    <property type="match status" value="1"/>
</dbReference>